<comment type="function">
    <text evidence="7">Catalyzes the formation of 4-diphosphocytidyl-2-C-methyl-D-erythritol from CTP and 2-C-methyl-D-erythritol 4-phosphate (MEP).</text>
</comment>
<name>A0ABZ3FL54_9ACTN</name>
<feature type="site" description="Transition state stabilizer" evidence="7">
    <location>
        <position position="28"/>
    </location>
</feature>
<dbReference type="InterPro" id="IPR034683">
    <property type="entry name" value="IspD/TarI"/>
</dbReference>
<feature type="site" description="Positions MEP for the nucleophilic attack" evidence="7">
    <location>
        <position position="155"/>
    </location>
</feature>
<dbReference type="InterPro" id="IPR001228">
    <property type="entry name" value="IspD"/>
</dbReference>
<dbReference type="Gene3D" id="3.90.550.10">
    <property type="entry name" value="Spore Coat Polysaccharide Biosynthesis Protein SpsA, Chain A"/>
    <property type="match status" value="1"/>
</dbReference>
<evidence type="ECO:0000256" key="1">
    <source>
        <dbReference type="ARBA" id="ARBA00001282"/>
    </source>
</evidence>
<sequence>MTHLSDEPVVALVAAAGSGSRLGGGLAKALRPLAGRALVARSVDQLAAGGVQRAIVIVPAGLQPEFEAALADVPIPCTLVVGGSERQHSVRLGLAAVGDAGVVLVHDAARPMVPARVVADVISAVRAGHVAVVPALPVIDSIREVTGEGSRVVDRAALRGVQTPQGFAYAELVAAHEHVLAAGLEVTDDAACCEAVGHPVHLVPGSRLAMKVTEPTDLVIAEALWAARQESEPA</sequence>
<reference evidence="8 9" key="1">
    <citation type="submission" date="2024-04" db="EMBL/GenBank/DDBJ databases">
        <title>Isolation of an actinomycete strain from pig manure.</title>
        <authorList>
            <person name="Gong T."/>
            <person name="Yu Z."/>
            <person name="An M."/>
            <person name="Wei C."/>
            <person name="Yang W."/>
            <person name="Liu L."/>
        </authorList>
    </citation>
    <scope>NUCLEOTIDE SEQUENCE [LARGE SCALE GENOMIC DNA]</scope>
    <source>
        <strain evidence="8 9">ZF39</strain>
    </source>
</reference>
<evidence type="ECO:0000256" key="5">
    <source>
        <dbReference type="ARBA" id="ARBA00022695"/>
    </source>
</evidence>
<comment type="catalytic activity">
    <reaction evidence="1 7">
        <text>2-C-methyl-D-erythritol 4-phosphate + CTP + H(+) = 4-CDP-2-C-methyl-D-erythritol + diphosphate</text>
        <dbReference type="Rhea" id="RHEA:13429"/>
        <dbReference type="ChEBI" id="CHEBI:15378"/>
        <dbReference type="ChEBI" id="CHEBI:33019"/>
        <dbReference type="ChEBI" id="CHEBI:37563"/>
        <dbReference type="ChEBI" id="CHEBI:57823"/>
        <dbReference type="ChEBI" id="CHEBI:58262"/>
        <dbReference type="EC" id="2.7.7.60"/>
    </reaction>
</comment>
<organism evidence="8 9">
    <name type="scientific">Ammonicoccus fulvus</name>
    <dbReference type="NCBI Taxonomy" id="3138240"/>
    <lineage>
        <taxon>Bacteria</taxon>
        <taxon>Bacillati</taxon>
        <taxon>Actinomycetota</taxon>
        <taxon>Actinomycetes</taxon>
        <taxon>Propionibacteriales</taxon>
        <taxon>Propionibacteriaceae</taxon>
        <taxon>Ammonicoccus</taxon>
    </lineage>
</organism>
<feature type="site" description="Transition state stabilizer" evidence="7">
    <location>
        <position position="21"/>
    </location>
</feature>
<evidence type="ECO:0000313" key="9">
    <source>
        <dbReference type="Proteomes" id="UP001442841"/>
    </source>
</evidence>
<keyword evidence="9" id="KW-1185">Reference proteome</keyword>
<keyword evidence="5 7" id="KW-0548">Nucleotidyltransferase</keyword>
<accession>A0ABZ3FL54</accession>
<dbReference type="EMBL" id="CP154795">
    <property type="protein sequence ID" value="XAN06757.1"/>
    <property type="molecule type" value="Genomic_DNA"/>
</dbReference>
<keyword evidence="6 7" id="KW-0414">Isoprene biosynthesis</keyword>
<dbReference type="PANTHER" id="PTHR32125:SF4">
    <property type="entry name" value="2-C-METHYL-D-ERYTHRITOL 4-PHOSPHATE CYTIDYLYLTRANSFERASE, CHLOROPLASTIC"/>
    <property type="match status" value="1"/>
</dbReference>
<proteinExistence type="inferred from homology"/>
<gene>
    <name evidence="7 8" type="primary">ispD</name>
    <name evidence="8" type="ORF">AADG42_05350</name>
</gene>
<evidence type="ECO:0000313" key="8">
    <source>
        <dbReference type="EMBL" id="XAN06757.1"/>
    </source>
</evidence>
<dbReference type="InterPro" id="IPR029044">
    <property type="entry name" value="Nucleotide-diphossugar_trans"/>
</dbReference>
<feature type="site" description="Positions MEP for the nucleophilic attack" evidence="7">
    <location>
        <position position="211"/>
    </location>
</feature>
<keyword evidence="4 7" id="KW-0808">Transferase</keyword>
<evidence type="ECO:0000256" key="3">
    <source>
        <dbReference type="ARBA" id="ARBA00009789"/>
    </source>
</evidence>
<dbReference type="NCBIfam" id="TIGR00453">
    <property type="entry name" value="ispD"/>
    <property type="match status" value="1"/>
</dbReference>
<dbReference type="Proteomes" id="UP001442841">
    <property type="component" value="Chromosome"/>
</dbReference>
<dbReference type="SUPFAM" id="SSF53448">
    <property type="entry name" value="Nucleotide-diphospho-sugar transferases"/>
    <property type="match status" value="1"/>
</dbReference>
<dbReference type="EC" id="2.7.7.60" evidence="7"/>
<dbReference type="HAMAP" id="MF_00108">
    <property type="entry name" value="IspD"/>
    <property type="match status" value="1"/>
</dbReference>
<dbReference type="InterPro" id="IPR018294">
    <property type="entry name" value="ISPD_synthase_CS"/>
</dbReference>
<dbReference type="PROSITE" id="PS01295">
    <property type="entry name" value="ISPD"/>
    <property type="match status" value="1"/>
</dbReference>
<dbReference type="PANTHER" id="PTHR32125">
    <property type="entry name" value="2-C-METHYL-D-ERYTHRITOL 4-PHOSPHATE CYTIDYLYLTRANSFERASE, CHLOROPLASTIC"/>
    <property type="match status" value="1"/>
</dbReference>
<comment type="pathway">
    <text evidence="2 7">Isoprenoid biosynthesis; isopentenyl diphosphate biosynthesis via DXP pathway; isopentenyl diphosphate from 1-deoxy-D-xylulose 5-phosphate: step 2/6.</text>
</comment>
<dbReference type="CDD" id="cd02516">
    <property type="entry name" value="CDP-ME_synthetase"/>
    <property type="match status" value="1"/>
</dbReference>
<evidence type="ECO:0000256" key="6">
    <source>
        <dbReference type="ARBA" id="ARBA00023229"/>
    </source>
</evidence>
<dbReference type="Pfam" id="PF01128">
    <property type="entry name" value="IspD"/>
    <property type="match status" value="1"/>
</dbReference>
<dbReference type="GO" id="GO:0050518">
    <property type="term" value="F:2-C-methyl-D-erythritol 4-phosphate cytidylyltransferase activity"/>
    <property type="evidence" value="ECO:0007669"/>
    <property type="project" value="UniProtKB-EC"/>
</dbReference>
<evidence type="ECO:0000256" key="4">
    <source>
        <dbReference type="ARBA" id="ARBA00022679"/>
    </source>
</evidence>
<protein>
    <recommendedName>
        <fullName evidence="7">2-C-methyl-D-erythritol 4-phosphate cytidylyltransferase</fullName>
        <ecNumber evidence="7">2.7.7.60</ecNumber>
    </recommendedName>
    <alternativeName>
        <fullName evidence="7">4-diphosphocytidyl-2C-methyl-D-erythritol synthase</fullName>
    </alternativeName>
    <alternativeName>
        <fullName evidence="7">MEP cytidylyltransferase</fullName>
        <shortName evidence="7">MCT</shortName>
    </alternativeName>
</protein>
<evidence type="ECO:0000256" key="2">
    <source>
        <dbReference type="ARBA" id="ARBA00004787"/>
    </source>
</evidence>
<comment type="similarity">
    <text evidence="3 7">Belongs to the IspD/TarI cytidylyltransferase family. IspD subfamily.</text>
</comment>
<evidence type="ECO:0000256" key="7">
    <source>
        <dbReference type="HAMAP-Rule" id="MF_00108"/>
    </source>
</evidence>
<dbReference type="RefSeq" id="WP_425308186.1">
    <property type="nucleotide sequence ID" value="NZ_CP154795.1"/>
</dbReference>
<dbReference type="InterPro" id="IPR050088">
    <property type="entry name" value="IspD/TarI_cytidylyltransf_bact"/>
</dbReference>